<reference evidence="6 7" key="1">
    <citation type="journal article" date="2017" name="Nature">
        <title>Atmospheric trace gases support primary production in Antarctic desert surface soil.</title>
        <authorList>
            <person name="Ji M."/>
            <person name="Greening C."/>
            <person name="Vanwonterghem I."/>
            <person name="Carere C.R."/>
            <person name="Bay S.K."/>
            <person name="Steen J.A."/>
            <person name="Montgomery K."/>
            <person name="Lines T."/>
            <person name="Beardall J."/>
            <person name="van Dorst J."/>
            <person name="Snape I."/>
            <person name="Stott M.B."/>
            <person name="Hugenholtz P."/>
            <person name="Ferrari B.C."/>
        </authorList>
    </citation>
    <scope>NUCLEOTIDE SEQUENCE [LARGE SCALE GENOMIC DNA]</scope>
    <source>
        <strain evidence="6">RRmetagenome_bin12</strain>
    </source>
</reference>
<evidence type="ECO:0000256" key="1">
    <source>
        <dbReference type="ARBA" id="ARBA00006068"/>
    </source>
</evidence>
<feature type="region of interest" description="Disordered" evidence="2">
    <location>
        <begin position="443"/>
        <end position="467"/>
    </location>
</feature>
<dbReference type="Gene3D" id="3.40.630.190">
    <property type="entry name" value="LCP protein"/>
    <property type="match status" value="1"/>
</dbReference>
<keyword evidence="3" id="KW-1133">Transmembrane helix</keyword>
<sequence>MLRQRRRRRRTIIGVTIFLVVANLVVGGGVAYVRWRLGEIRRVNVRGLTGDVAGQVMNVLLVGSDSRAALSGDAAAQAGKGQVDGQRSDTIMVLHIDAARRQAAILSIPRDLYVPIAGTGRSDKVNSAFSLGGAPQLLATVQQDLGIQINHYAEVDFVGFKDIVDAIGGVTVYVPAPARDAFSGLQIGTPGCVRLDGTAALAWVRSRYYEYLANGKWAEDPRGDLGRIERQQDLVRRMMKKAVSSGTSSPLTLNRLIGIGVQNIRIDSTMSTGDITGLARRFASLDPDAVQTLTLPTKPADIGGPGGSVLMLDTAAAQAPIDVLNGKPPQPPPSTTAPPSTAGPTAPPTVTDPIRVVNATSTKGAAANAAGLLKTTGYKVSSTGDAPTASARTTVRYATGQQSQAQALADALASGAQLQADATLPAKSVEVVVGGDFRGVKSAAATEPTTALAPTPVPRDAAPRKGC</sequence>
<gene>
    <name evidence="6" type="ORF">DLM65_15245</name>
</gene>
<keyword evidence="3" id="KW-0472">Membrane</keyword>
<name>A0A2W6A1T3_9BACT</name>
<evidence type="ECO:0000259" key="4">
    <source>
        <dbReference type="Pfam" id="PF03816"/>
    </source>
</evidence>
<evidence type="ECO:0000313" key="6">
    <source>
        <dbReference type="EMBL" id="PZR77634.1"/>
    </source>
</evidence>
<keyword evidence="3" id="KW-0812">Transmembrane</keyword>
<protein>
    <recommendedName>
        <fullName evidence="8">LytR family transcriptional regulator</fullName>
    </recommendedName>
</protein>
<evidence type="ECO:0008006" key="8">
    <source>
        <dbReference type="Google" id="ProtNLM"/>
    </source>
</evidence>
<dbReference type="Pfam" id="PF03816">
    <property type="entry name" value="LytR_cpsA_psr"/>
    <property type="match status" value="1"/>
</dbReference>
<dbReference type="AlphaFoldDB" id="A0A2W6A1T3"/>
<dbReference type="PANTHER" id="PTHR33392">
    <property type="entry name" value="POLYISOPRENYL-TEICHOIC ACID--PEPTIDOGLYCAN TEICHOIC ACID TRANSFERASE TAGU"/>
    <property type="match status" value="1"/>
</dbReference>
<dbReference type="InterPro" id="IPR050922">
    <property type="entry name" value="LytR/CpsA/Psr_CW_biosynth"/>
</dbReference>
<dbReference type="Pfam" id="PF13399">
    <property type="entry name" value="LytR_C"/>
    <property type="match status" value="1"/>
</dbReference>
<comment type="caution">
    <text evidence="6">The sequence shown here is derived from an EMBL/GenBank/DDBJ whole genome shotgun (WGS) entry which is preliminary data.</text>
</comment>
<evidence type="ECO:0000256" key="2">
    <source>
        <dbReference type="SAM" id="MobiDB-lite"/>
    </source>
</evidence>
<evidence type="ECO:0000259" key="5">
    <source>
        <dbReference type="Pfam" id="PF13399"/>
    </source>
</evidence>
<dbReference type="InterPro" id="IPR004474">
    <property type="entry name" value="LytR_CpsA_psr"/>
</dbReference>
<comment type="similarity">
    <text evidence="1">Belongs to the LytR/CpsA/Psr (LCP) family.</text>
</comment>
<feature type="transmembrane region" description="Helical" evidence="3">
    <location>
        <begin position="12"/>
        <end position="35"/>
    </location>
</feature>
<feature type="domain" description="Cell envelope-related transcriptional attenuator" evidence="4">
    <location>
        <begin position="87"/>
        <end position="242"/>
    </location>
</feature>
<dbReference type="InterPro" id="IPR027381">
    <property type="entry name" value="LytR/CpsA/Psr_C"/>
</dbReference>
<feature type="region of interest" description="Disordered" evidence="2">
    <location>
        <begin position="322"/>
        <end position="351"/>
    </location>
</feature>
<evidence type="ECO:0000256" key="3">
    <source>
        <dbReference type="SAM" id="Phobius"/>
    </source>
</evidence>
<feature type="compositionally biased region" description="Low complexity" evidence="2">
    <location>
        <begin position="443"/>
        <end position="454"/>
    </location>
</feature>
<dbReference type="PANTHER" id="PTHR33392:SF6">
    <property type="entry name" value="POLYISOPRENYL-TEICHOIC ACID--PEPTIDOGLYCAN TEICHOIC ACID TRANSFERASE TAGU"/>
    <property type="match status" value="1"/>
</dbReference>
<dbReference type="NCBIfam" id="TIGR00350">
    <property type="entry name" value="lytR_cpsA_psr"/>
    <property type="match status" value="1"/>
</dbReference>
<dbReference type="EMBL" id="QHBU01000291">
    <property type="protein sequence ID" value="PZR77634.1"/>
    <property type="molecule type" value="Genomic_DNA"/>
</dbReference>
<accession>A0A2W6A1T3</accession>
<evidence type="ECO:0000313" key="7">
    <source>
        <dbReference type="Proteomes" id="UP000248724"/>
    </source>
</evidence>
<organism evidence="6 7">
    <name type="scientific">Candidatus Aeolococcus gillhamiae</name>
    <dbReference type="NCBI Taxonomy" id="3127015"/>
    <lineage>
        <taxon>Bacteria</taxon>
        <taxon>Bacillati</taxon>
        <taxon>Candidatus Dormiibacterota</taxon>
        <taxon>Candidatus Dormibacteria</taxon>
        <taxon>Candidatus Aeolococcales</taxon>
        <taxon>Candidatus Aeolococcaceae</taxon>
        <taxon>Candidatus Aeolococcus</taxon>
    </lineage>
</organism>
<proteinExistence type="inferred from homology"/>
<dbReference type="Proteomes" id="UP000248724">
    <property type="component" value="Unassembled WGS sequence"/>
</dbReference>
<dbReference type="Gene3D" id="3.30.70.2390">
    <property type="match status" value="1"/>
</dbReference>
<feature type="compositionally biased region" description="Low complexity" evidence="2">
    <location>
        <begin position="337"/>
        <end position="351"/>
    </location>
</feature>
<feature type="domain" description="LytR/CpsA/Psr regulator C-terminal" evidence="5">
    <location>
        <begin position="354"/>
        <end position="437"/>
    </location>
</feature>